<sequence>MSHQGMSTPHPDWLSQVKEVTVKPEHAEGRSETGAALAAIADEMGAGEPFAAGEVMGVVLERGATGTDYAVMVSSGNARADVARIAKQYAVEEINVSLMSAAVMLEQQYQGLANCTRVF</sequence>
<proteinExistence type="predicted"/>
<dbReference type="Proteomes" id="UP000056453">
    <property type="component" value="Unassembled WGS sequence"/>
</dbReference>
<dbReference type="RefSeq" id="WP_059924989.1">
    <property type="nucleotide sequence ID" value="NZ_LPBG01000047.1"/>
</dbReference>
<name>A0AAW3MR44_9BURK</name>
<dbReference type="EMBL" id="LPBJ01000047">
    <property type="protein sequence ID" value="KVP98044.1"/>
    <property type="molecule type" value="Genomic_DNA"/>
</dbReference>
<evidence type="ECO:0000313" key="1">
    <source>
        <dbReference type="EMBL" id="KVP98044.1"/>
    </source>
</evidence>
<keyword evidence="2" id="KW-1185">Reference proteome</keyword>
<dbReference type="AlphaFoldDB" id="A0AAW3MR44"/>
<organism evidence="1 2">
    <name type="scientific">Burkholderia ubonensis</name>
    <dbReference type="NCBI Taxonomy" id="101571"/>
    <lineage>
        <taxon>Bacteria</taxon>
        <taxon>Pseudomonadati</taxon>
        <taxon>Pseudomonadota</taxon>
        <taxon>Betaproteobacteria</taxon>
        <taxon>Burkholderiales</taxon>
        <taxon>Burkholderiaceae</taxon>
        <taxon>Burkholderia</taxon>
        <taxon>Burkholderia cepacia complex</taxon>
    </lineage>
</organism>
<reference evidence="1 2" key="1">
    <citation type="submission" date="2015-11" db="EMBL/GenBank/DDBJ databases">
        <title>Expanding the genomic diversity of Burkholderia species for the development of highly accurate diagnostics.</title>
        <authorList>
            <person name="Sahl J."/>
            <person name="Keim P."/>
            <person name="Wagner D."/>
        </authorList>
    </citation>
    <scope>NUCLEOTIDE SEQUENCE [LARGE SCALE GENOMIC DNA]</scope>
    <source>
        <strain evidence="1 2">MSMB1808WGS</strain>
    </source>
</reference>
<gene>
    <name evidence="1" type="ORF">WJ96_05600</name>
</gene>
<evidence type="ECO:0000313" key="2">
    <source>
        <dbReference type="Proteomes" id="UP000056453"/>
    </source>
</evidence>
<accession>A0AAW3MR44</accession>
<comment type="caution">
    <text evidence="1">The sequence shown here is derived from an EMBL/GenBank/DDBJ whole genome shotgun (WGS) entry which is preliminary data.</text>
</comment>
<protein>
    <submittedName>
        <fullName evidence="1">Uncharacterized protein</fullName>
    </submittedName>
</protein>